<dbReference type="Gene3D" id="3.20.20.70">
    <property type="entry name" value="Aldolase class I"/>
    <property type="match status" value="1"/>
</dbReference>
<evidence type="ECO:0000256" key="2">
    <source>
        <dbReference type="ARBA" id="ARBA00022679"/>
    </source>
</evidence>
<dbReference type="InterPro" id="IPR022998">
    <property type="entry name" value="ThiamineP_synth_TenI"/>
</dbReference>
<comment type="function">
    <text evidence="9">Condenses 4-methyl-5-(beta-hydroxyethyl)thiazole monophosphate (THZ-P) and 2-methyl-4-amino-5-hydroxymethyl pyrimidine pyrophosphate (HMP-PP) to form thiamine monophosphate (TMP).</text>
</comment>
<evidence type="ECO:0000256" key="3">
    <source>
        <dbReference type="ARBA" id="ARBA00022723"/>
    </source>
</evidence>
<evidence type="ECO:0000259" key="12">
    <source>
        <dbReference type="Pfam" id="PF02581"/>
    </source>
</evidence>
<evidence type="ECO:0000313" key="13">
    <source>
        <dbReference type="EMBL" id="WHI59239.1"/>
    </source>
</evidence>
<comment type="catalytic activity">
    <reaction evidence="8 9 10">
        <text>2-[(2R,5Z)-2-carboxy-4-methylthiazol-5(2H)-ylidene]ethyl phosphate + 4-amino-2-methyl-5-(diphosphooxymethyl)pyrimidine + 2 H(+) = thiamine phosphate + CO2 + diphosphate</text>
        <dbReference type="Rhea" id="RHEA:47844"/>
        <dbReference type="ChEBI" id="CHEBI:15378"/>
        <dbReference type="ChEBI" id="CHEBI:16526"/>
        <dbReference type="ChEBI" id="CHEBI:33019"/>
        <dbReference type="ChEBI" id="CHEBI:37575"/>
        <dbReference type="ChEBI" id="CHEBI:57841"/>
        <dbReference type="ChEBI" id="CHEBI:62899"/>
        <dbReference type="EC" id="2.5.1.3"/>
    </reaction>
</comment>
<dbReference type="GO" id="GO:0009229">
    <property type="term" value="P:thiamine diphosphate biosynthetic process"/>
    <property type="evidence" value="ECO:0007669"/>
    <property type="project" value="UniProtKB-UniRule"/>
</dbReference>
<feature type="binding site" evidence="9">
    <location>
        <position position="74"/>
    </location>
    <ligand>
        <name>4-amino-2-methyl-5-(diphosphooxymethyl)pyrimidine</name>
        <dbReference type="ChEBI" id="CHEBI:57841"/>
    </ligand>
</feature>
<dbReference type="EC" id="2.5.1.3" evidence="9"/>
<keyword evidence="4 9" id="KW-0460">Magnesium</keyword>
<protein>
    <recommendedName>
        <fullName evidence="9">Thiamine-phosphate synthase</fullName>
        <shortName evidence="9">TP synthase</shortName>
        <shortName evidence="9">TPS</shortName>
        <ecNumber evidence="9">2.5.1.3</ecNumber>
    </recommendedName>
    <alternativeName>
        <fullName evidence="9">Thiamine-phosphate pyrophosphorylase</fullName>
        <shortName evidence="9">TMP pyrophosphorylase</shortName>
        <shortName evidence="9">TMP-PPase</shortName>
    </alternativeName>
</protein>
<evidence type="ECO:0000256" key="9">
    <source>
        <dbReference type="HAMAP-Rule" id="MF_00097"/>
    </source>
</evidence>
<feature type="binding site" evidence="9">
    <location>
        <position position="112"/>
    </location>
    <ligand>
        <name>4-amino-2-methyl-5-(diphosphooxymethyl)pyrimidine</name>
        <dbReference type="ChEBI" id="CHEBI:57841"/>
    </ligand>
</feature>
<feature type="binding site" evidence="9">
    <location>
        <begin position="190"/>
        <end position="191"/>
    </location>
    <ligand>
        <name>2-[(2R,5Z)-2-carboxy-4-methylthiazol-5(2H)-ylidene]ethyl phosphate</name>
        <dbReference type="ChEBI" id="CHEBI:62899"/>
    </ligand>
</feature>
<comment type="similarity">
    <text evidence="9 10">Belongs to the thiamine-phosphate synthase family.</text>
</comment>
<dbReference type="Proteomes" id="UP001223261">
    <property type="component" value="Chromosome"/>
</dbReference>
<reference evidence="13" key="1">
    <citation type="journal article" date="2023" name="Antibiotics">
        <title>Prevalence and Molecular Characterization of Methicillin-Resistant Staphylococci (MRS) and Mammaliicocci (MRM) in Dromedary Camels from Algeria: First Detection of SCCmec-mecC Hybrid in Methicillin-Resistant Mammaliicoccus lentus.</title>
        <authorList>
            <person name="Belhout C."/>
            <person name="Boyen F."/>
            <person name="Vereecke N."/>
            <person name="Theuns S."/>
            <person name="Taibi N."/>
            <person name="Stegger M."/>
            <person name="de la Fe-Rodriguez P.Y."/>
            <person name="Bouayad L."/>
            <person name="Elgroud R."/>
            <person name="Butaye P."/>
        </authorList>
    </citation>
    <scope>NUCLEOTIDE SEQUENCE</scope>
    <source>
        <strain evidence="13">7048</strain>
    </source>
</reference>
<comment type="cofactor">
    <cofactor evidence="9">
        <name>Mg(2+)</name>
        <dbReference type="ChEBI" id="CHEBI:18420"/>
    </cofactor>
    <text evidence="9">Binds 1 Mg(2+) ion per subunit.</text>
</comment>
<dbReference type="GO" id="GO:0005737">
    <property type="term" value="C:cytoplasm"/>
    <property type="evidence" value="ECO:0007669"/>
    <property type="project" value="TreeGrafter"/>
</dbReference>
<keyword evidence="5 9" id="KW-0784">Thiamine biosynthesis</keyword>
<comment type="catalytic activity">
    <reaction evidence="7 9 10">
        <text>2-(2-carboxy-4-methylthiazol-5-yl)ethyl phosphate + 4-amino-2-methyl-5-(diphosphooxymethyl)pyrimidine + 2 H(+) = thiamine phosphate + CO2 + diphosphate</text>
        <dbReference type="Rhea" id="RHEA:47848"/>
        <dbReference type="ChEBI" id="CHEBI:15378"/>
        <dbReference type="ChEBI" id="CHEBI:16526"/>
        <dbReference type="ChEBI" id="CHEBI:33019"/>
        <dbReference type="ChEBI" id="CHEBI:37575"/>
        <dbReference type="ChEBI" id="CHEBI:57841"/>
        <dbReference type="ChEBI" id="CHEBI:62890"/>
        <dbReference type="EC" id="2.5.1.3"/>
    </reaction>
</comment>
<comment type="catalytic activity">
    <reaction evidence="6 9 10">
        <text>4-methyl-5-(2-phosphooxyethyl)-thiazole + 4-amino-2-methyl-5-(diphosphooxymethyl)pyrimidine + H(+) = thiamine phosphate + diphosphate</text>
        <dbReference type="Rhea" id="RHEA:22328"/>
        <dbReference type="ChEBI" id="CHEBI:15378"/>
        <dbReference type="ChEBI" id="CHEBI:33019"/>
        <dbReference type="ChEBI" id="CHEBI:37575"/>
        <dbReference type="ChEBI" id="CHEBI:57841"/>
        <dbReference type="ChEBI" id="CHEBI:58296"/>
        <dbReference type="EC" id="2.5.1.3"/>
    </reaction>
</comment>
<accession>A0AAX3W1W8</accession>
<feature type="binding site" evidence="9">
    <location>
        <begin position="138"/>
        <end position="140"/>
    </location>
    <ligand>
        <name>2-[(2R,5Z)-2-carboxy-4-methylthiazol-5(2H)-ylidene]ethyl phosphate</name>
        <dbReference type="ChEBI" id="CHEBI:62899"/>
    </ligand>
</feature>
<dbReference type="InterPro" id="IPR036206">
    <property type="entry name" value="ThiamineP_synth_sf"/>
</dbReference>
<dbReference type="RefSeq" id="WP_282861858.1">
    <property type="nucleotide sequence ID" value="NZ_CP118848.1"/>
</dbReference>
<feature type="binding site" evidence="9">
    <location>
        <position position="141"/>
    </location>
    <ligand>
        <name>4-amino-2-methyl-5-(diphosphooxymethyl)pyrimidine</name>
        <dbReference type="ChEBI" id="CHEBI:57841"/>
    </ligand>
</feature>
<organism evidence="13 14">
    <name type="scientific">Mammaliicoccus lentus</name>
    <name type="common">Staphylococcus lentus</name>
    <dbReference type="NCBI Taxonomy" id="42858"/>
    <lineage>
        <taxon>Bacteria</taxon>
        <taxon>Bacillati</taxon>
        <taxon>Bacillota</taxon>
        <taxon>Bacilli</taxon>
        <taxon>Bacillales</taxon>
        <taxon>Staphylococcaceae</taxon>
        <taxon>Mammaliicoccus</taxon>
    </lineage>
</organism>
<dbReference type="CDD" id="cd00564">
    <property type="entry name" value="TMP_TenI"/>
    <property type="match status" value="1"/>
</dbReference>
<dbReference type="NCBIfam" id="TIGR00693">
    <property type="entry name" value="thiE"/>
    <property type="match status" value="1"/>
</dbReference>
<dbReference type="SUPFAM" id="SSF51391">
    <property type="entry name" value="Thiamin phosphate synthase"/>
    <property type="match status" value="1"/>
</dbReference>
<evidence type="ECO:0000256" key="10">
    <source>
        <dbReference type="RuleBase" id="RU003826"/>
    </source>
</evidence>
<name>A0AAX3W1W8_MAMLE</name>
<evidence type="ECO:0000256" key="7">
    <source>
        <dbReference type="ARBA" id="ARBA00047851"/>
    </source>
</evidence>
<feature type="binding site" evidence="9">
    <location>
        <begin position="39"/>
        <end position="43"/>
    </location>
    <ligand>
        <name>4-amino-2-methyl-5-(diphosphooxymethyl)pyrimidine</name>
        <dbReference type="ChEBI" id="CHEBI:57841"/>
    </ligand>
</feature>
<dbReference type="InterPro" id="IPR034291">
    <property type="entry name" value="TMP_synthase"/>
</dbReference>
<sequence length="214" mass="23594">MFKQELLKVYFIAGSQDVPNKNLYTVLEEALKSGITMFQYREKGPDSKTGKDKETLAKQLFELCKKYNVPFIVNDDVDLALKINADGIHVGQDDKNVSLFKDKFENKIIGLSVANKEEYDLSDVSLVDYIGTGPIHSTLSKSDAGEEGGYDLISNLRRYDENIPIVAIGGITEADVIPLINAGADGVSIISAIAKSTNIEQTVKGFHNQYKKVL</sequence>
<gene>
    <name evidence="9 13" type="primary">thiE</name>
    <name evidence="13" type="ORF">PYH69_10990</name>
</gene>
<keyword evidence="3 9" id="KW-0479">Metal-binding</keyword>
<keyword evidence="2 9" id="KW-0808">Transferase</keyword>
<dbReference type="InterPro" id="IPR013785">
    <property type="entry name" value="Aldolase_TIM"/>
</dbReference>
<evidence type="ECO:0000256" key="4">
    <source>
        <dbReference type="ARBA" id="ARBA00022842"/>
    </source>
</evidence>
<comment type="pathway">
    <text evidence="1 9 11">Cofactor biosynthesis; thiamine diphosphate biosynthesis; thiamine phosphate from 4-amino-2-methyl-5-diphosphomethylpyrimidine and 4-methyl-5-(2-phosphoethyl)-thiazole: step 1/1.</text>
</comment>
<dbReference type="AlphaFoldDB" id="A0AAX3W1W8"/>
<dbReference type="FunFam" id="3.20.20.70:FF:000096">
    <property type="entry name" value="Thiamine-phosphate synthase"/>
    <property type="match status" value="1"/>
</dbReference>
<feature type="binding site" evidence="9">
    <location>
        <position position="170"/>
    </location>
    <ligand>
        <name>2-[(2R,5Z)-2-carboxy-4-methylthiazol-5(2H)-ylidene]ethyl phosphate</name>
        <dbReference type="ChEBI" id="CHEBI:62899"/>
    </ligand>
</feature>
<evidence type="ECO:0000256" key="11">
    <source>
        <dbReference type="RuleBase" id="RU004253"/>
    </source>
</evidence>
<dbReference type="HAMAP" id="MF_00097">
    <property type="entry name" value="TMP_synthase"/>
    <property type="match status" value="1"/>
</dbReference>
<proteinExistence type="inferred from homology"/>
<dbReference type="GO" id="GO:0004789">
    <property type="term" value="F:thiamine-phosphate diphosphorylase activity"/>
    <property type="evidence" value="ECO:0007669"/>
    <property type="project" value="UniProtKB-UniRule"/>
</dbReference>
<dbReference type="GO" id="GO:0000287">
    <property type="term" value="F:magnesium ion binding"/>
    <property type="evidence" value="ECO:0007669"/>
    <property type="project" value="UniProtKB-UniRule"/>
</dbReference>
<feature type="binding site" evidence="9">
    <location>
        <position position="75"/>
    </location>
    <ligand>
        <name>Mg(2+)</name>
        <dbReference type="ChEBI" id="CHEBI:18420"/>
    </ligand>
</feature>
<dbReference type="EMBL" id="CP118848">
    <property type="protein sequence ID" value="WHI59239.1"/>
    <property type="molecule type" value="Genomic_DNA"/>
</dbReference>
<dbReference type="Pfam" id="PF02581">
    <property type="entry name" value="TMP-TENI"/>
    <property type="match status" value="1"/>
</dbReference>
<evidence type="ECO:0000313" key="14">
    <source>
        <dbReference type="Proteomes" id="UP001223261"/>
    </source>
</evidence>
<feature type="binding site" evidence="9">
    <location>
        <position position="94"/>
    </location>
    <ligand>
        <name>Mg(2+)</name>
        <dbReference type="ChEBI" id="CHEBI:18420"/>
    </ligand>
</feature>
<dbReference type="PANTHER" id="PTHR20857:SF15">
    <property type="entry name" value="THIAMINE-PHOSPHATE SYNTHASE"/>
    <property type="match status" value="1"/>
</dbReference>
<evidence type="ECO:0000256" key="6">
    <source>
        <dbReference type="ARBA" id="ARBA00047334"/>
    </source>
</evidence>
<feature type="domain" description="Thiamine phosphate synthase/TenI" evidence="12">
    <location>
        <begin position="9"/>
        <end position="193"/>
    </location>
</feature>
<dbReference type="PANTHER" id="PTHR20857">
    <property type="entry name" value="THIAMINE-PHOSPHATE PYROPHOSPHORYLASE"/>
    <property type="match status" value="1"/>
</dbReference>
<evidence type="ECO:0000256" key="5">
    <source>
        <dbReference type="ARBA" id="ARBA00022977"/>
    </source>
</evidence>
<dbReference type="GO" id="GO:0009228">
    <property type="term" value="P:thiamine biosynthetic process"/>
    <property type="evidence" value="ECO:0007669"/>
    <property type="project" value="UniProtKB-KW"/>
</dbReference>
<evidence type="ECO:0000256" key="8">
    <source>
        <dbReference type="ARBA" id="ARBA00047883"/>
    </source>
</evidence>
<evidence type="ECO:0000256" key="1">
    <source>
        <dbReference type="ARBA" id="ARBA00005165"/>
    </source>
</evidence>